<accession>A0A9W4HPJ4</accession>
<comment type="caution">
    <text evidence="3">The sequence shown here is derived from an EMBL/GenBank/DDBJ whole genome shotgun (WGS) entry which is preliminary data.</text>
</comment>
<evidence type="ECO:0000313" key="3">
    <source>
        <dbReference type="EMBL" id="CAG8082578.1"/>
    </source>
</evidence>
<gene>
    <name evidence="3" type="ORF">PNAL_LOCUS4174</name>
</gene>
<dbReference type="AlphaFoldDB" id="A0A9W4HPJ4"/>
<protein>
    <recommendedName>
        <fullName evidence="5">BTB domain-containing protein</fullName>
    </recommendedName>
</protein>
<feature type="transmembrane region" description="Helical" evidence="2">
    <location>
        <begin position="43"/>
        <end position="62"/>
    </location>
</feature>
<name>A0A9W4HPJ4_PENNA</name>
<dbReference type="Proteomes" id="UP001153461">
    <property type="component" value="Unassembled WGS sequence"/>
</dbReference>
<feature type="compositionally biased region" description="Polar residues" evidence="1">
    <location>
        <begin position="483"/>
        <end position="493"/>
    </location>
</feature>
<keyword evidence="2" id="KW-1133">Transmembrane helix</keyword>
<feature type="compositionally biased region" description="Polar residues" evidence="1">
    <location>
        <begin position="731"/>
        <end position="746"/>
    </location>
</feature>
<keyword evidence="2" id="KW-0812">Transmembrane</keyword>
<feature type="region of interest" description="Disordered" evidence="1">
    <location>
        <begin position="432"/>
        <end position="496"/>
    </location>
</feature>
<evidence type="ECO:0000256" key="1">
    <source>
        <dbReference type="SAM" id="MobiDB-lite"/>
    </source>
</evidence>
<evidence type="ECO:0008006" key="5">
    <source>
        <dbReference type="Google" id="ProtNLM"/>
    </source>
</evidence>
<organism evidence="3 4">
    <name type="scientific">Penicillium nalgiovense</name>
    <dbReference type="NCBI Taxonomy" id="60175"/>
    <lineage>
        <taxon>Eukaryota</taxon>
        <taxon>Fungi</taxon>
        <taxon>Dikarya</taxon>
        <taxon>Ascomycota</taxon>
        <taxon>Pezizomycotina</taxon>
        <taxon>Eurotiomycetes</taxon>
        <taxon>Eurotiomycetidae</taxon>
        <taxon>Eurotiales</taxon>
        <taxon>Aspergillaceae</taxon>
        <taxon>Penicillium</taxon>
    </lineage>
</organism>
<dbReference type="OrthoDB" id="5976022at2759"/>
<reference evidence="3" key="1">
    <citation type="submission" date="2021-07" db="EMBL/GenBank/DDBJ databases">
        <authorList>
            <person name="Branca A.L. A."/>
        </authorList>
    </citation>
    <scope>NUCLEOTIDE SEQUENCE</scope>
</reference>
<sequence length="760" mass="86151">MAMFRHSITRTGILFSQLGLVAQFESKGCVLQDSRETKRCWRLIFRVFIDSLLALLTLLALFKFQEINVFVETELARVLKSFGVPAQSSFFITSHIYNHILNYLSANMPAHYHCNAHAGLPRVWLGWGELGNRKAQLQAEQDEYFETHTPDFKLRHPDSRRRGWDVHLDVIRRSTRWIDWRIHKTGDKQKLVLPDLVRVEQVDSLLNFLYTGDYSVDEADLRHYSIKACPGGCVTCPQICQLLRIHLSMFQTALLLRITDLQAIAFRRFRDLMDTAPAFVLQYAVHAVYSRKPIPDGSNNFQITGLKSVKDYRPELVLPAVLRYCGYYRLNPQQTTRHGKRVRIFGESEFAELRRKSPKFGRDLALGLWLDTIDITVPTIQFPGNSEPIRSLHPYMHTPLPPQVVDPRRSNYQYVTYLQPLPFKDFNNQRLSNTPTWTPSPVPSSIGSIVTPQISSNSTQTRSSLQSTQTRSSLQSTQTRSSANQSSQASVHQTPDLPDFTLEQTEDLSFLNDALCDTTMDQLNAQLSQEYSTGPADLENIDWTHMMDWSAMDGPDIDFSVLLNGDAMGEPDATALDPTQAMNWTEEDLTNMDITQILNDPTMDLQSLDPSCLERPMDMDIDLSDLNSFDLAGLPGIDSSGLTSQDCIDSAFSTQPQYTDLVFPGMDNYVTVPQDINFLPEPLNSGMYTGSTGSNPRTQQTIQPAALSVQMPVQRQAVQSTPRSIGDKPRTSVSRQRQDSTQTRYNLRNRPSMVDLTEEL</sequence>
<feature type="region of interest" description="Disordered" evidence="1">
    <location>
        <begin position="716"/>
        <end position="760"/>
    </location>
</feature>
<dbReference type="EMBL" id="CAJVNV010000155">
    <property type="protein sequence ID" value="CAG8082578.1"/>
    <property type="molecule type" value="Genomic_DNA"/>
</dbReference>
<evidence type="ECO:0000313" key="4">
    <source>
        <dbReference type="Proteomes" id="UP001153461"/>
    </source>
</evidence>
<feature type="compositionally biased region" description="Low complexity" evidence="1">
    <location>
        <begin position="432"/>
        <end position="482"/>
    </location>
</feature>
<proteinExistence type="predicted"/>
<keyword evidence="2" id="KW-0472">Membrane</keyword>
<evidence type="ECO:0000256" key="2">
    <source>
        <dbReference type="SAM" id="Phobius"/>
    </source>
</evidence>